<gene>
    <name evidence="3" type="ORF">EA473_01190</name>
</gene>
<evidence type="ECO:0000313" key="3">
    <source>
        <dbReference type="EMBL" id="RQG97846.1"/>
    </source>
</evidence>
<dbReference type="EMBL" id="REGA01000001">
    <property type="protein sequence ID" value="RQG97846.1"/>
    <property type="molecule type" value="Genomic_DNA"/>
</dbReference>
<dbReference type="OrthoDB" id="202119at2157"/>
<accession>A0A3N6MSV0</accession>
<dbReference type="AlphaFoldDB" id="A0A3N6MSV0"/>
<dbReference type="InterPro" id="IPR000868">
    <property type="entry name" value="Isochorismatase-like_dom"/>
</dbReference>
<dbReference type="Gene3D" id="3.40.50.850">
    <property type="entry name" value="Isochorismatase-like"/>
    <property type="match status" value="1"/>
</dbReference>
<proteinExistence type="predicted"/>
<keyword evidence="4" id="KW-1185">Reference proteome</keyword>
<reference evidence="3 4" key="1">
    <citation type="submission" date="2018-10" db="EMBL/GenBank/DDBJ databases">
        <title>Natrarchaeobius chitinivorans gen. nov., sp. nov., and Natrarchaeobius haloalkaliphilus sp. nov., alkaliphilic, chitin-utilizing haloarchaea from hypersaline alkaline lakes.</title>
        <authorList>
            <person name="Sorokin D.Y."/>
            <person name="Elcheninov A.G."/>
            <person name="Kostrikina N.A."/>
            <person name="Bale N.J."/>
            <person name="Sinninghe Damste J.S."/>
            <person name="Khijniak T.V."/>
            <person name="Kublanov I.V."/>
            <person name="Toshchakov S.V."/>
        </authorList>
    </citation>
    <scope>NUCLEOTIDE SEQUENCE [LARGE SCALE GENOMIC DNA]</scope>
    <source>
        <strain evidence="3 4">AArcht4T</strain>
    </source>
</reference>
<dbReference type="PANTHER" id="PTHR43540:SF1">
    <property type="entry name" value="ISOCHORISMATASE HYDROLASE"/>
    <property type="match status" value="1"/>
</dbReference>
<dbReference type="PANTHER" id="PTHR43540">
    <property type="entry name" value="PEROXYUREIDOACRYLATE/UREIDOACRYLATE AMIDOHYDROLASE-RELATED"/>
    <property type="match status" value="1"/>
</dbReference>
<dbReference type="Proteomes" id="UP000282323">
    <property type="component" value="Unassembled WGS sequence"/>
</dbReference>
<evidence type="ECO:0000256" key="1">
    <source>
        <dbReference type="ARBA" id="ARBA00022801"/>
    </source>
</evidence>
<evidence type="ECO:0000313" key="4">
    <source>
        <dbReference type="Proteomes" id="UP000282323"/>
    </source>
</evidence>
<organism evidence="3 4">
    <name type="scientific">Natrarchaeobius chitinivorans</name>
    <dbReference type="NCBI Taxonomy" id="1679083"/>
    <lineage>
        <taxon>Archaea</taxon>
        <taxon>Methanobacteriati</taxon>
        <taxon>Methanobacteriota</taxon>
        <taxon>Stenosarchaea group</taxon>
        <taxon>Halobacteria</taxon>
        <taxon>Halobacteriales</taxon>
        <taxon>Natrialbaceae</taxon>
        <taxon>Natrarchaeobius</taxon>
    </lineage>
</organism>
<dbReference type="InterPro" id="IPR050272">
    <property type="entry name" value="Isochorismatase-like_hydrls"/>
</dbReference>
<dbReference type="Pfam" id="PF00857">
    <property type="entry name" value="Isochorismatase"/>
    <property type="match status" value="1"/>
</dbReference>
<protein>
    <submittedName>
        <fullName evidence="3">Cysteine hydrolase</fullName>
    </submittedName>
</protein>
<name>A0A3N6MSV0_NATCH</name>
<sequence>MTGVKTGFDPDPRLETAALVLIDFQCGFDDQSWGTRNNPDAERRAATVLSRWRETDRPVVHVRHDSTEPGSPLRSDRPGFAFKSEFEPLEDEPVFVKSVNGAFVDTDLEAWLRDRNYETVVLVGLTTDHCVSTTARMAENRGFDVIVVADATATFDRRYDGERFDAETIHRTALAQLEGEFATIKRAAEILDTQPNGG</sequence>
<evidence type="ECO:0000259" key="2">
    <source>
        <dbReference type="Pfam" id="PF00857"/>
    </source>
</evidence>
<dbReference type="InterPro" id="IPR036380">
    <property type="entry name" value="Isochorismatase-like_sf"/>
</dbReference>
<dbReference type="SUPFAM" id="SSF52499">
    <property type="entry name" value="Isochorismatase-like hydrolases"/>
    <property type="match status" value="1"/>
</dbReference>
<dbReference type="RefSeq" id="WP_124193826.1">
    <property type="nucleotide sequence ID" value="NZ_REGA01000001.1"/>
</dbReference>
<keyword evidence="1 3" id="KW-0378">Hydrolase</keyword>
<feature type="domain" description="Isochorismatase-like" evidence="2">
    <location>
        <begin position="17"/>
        <end position="186"/>
    </location>
</feature>
<dbReference type="CDD" id="cd01014">
    <property type="entry name" value="nicotinamidase_related"/>
    <property type="match status" value="1"/>
</dbReference>
<comment type="caution">
    <text evidence="3">The sequence shown here is derived from an EMBL/GenBank/DDBJ whole genome shotgun (WGS) entry which is preliminary data.</text>
</comment>
<dbReference type="GO" id="GO:0016787">
    <property type="term" value="F:hydrolase activity"/>
    <property type="evidence" value="ECO:0007669"/>
    <property type="project" value="UniProtKB-KW"/>
</dbReference>